<dbReference type="VEuPathDB" id="FungiDB:ASPCADRAFT_202699"/>
<sequence length="228" mass="26158">MVPGRQTDSLASTIHGTQADVLPIIVPSPLLRVSKLLAGYHKIEAWERDVSLILRKALLYDLVQKDIPRPDPTHPLFSKWEFFSEMVRAWLYNQLSTSLAAQVRESDYPQDYADDLYVAIRKVVVGHGHNRCKDVWYALADIRRKQYKSTEAFVQGFQDTFMLAKSLNVAPTPYIAFLMLLREVKTDLPHWVEGVEATMWDDVATSFTEQNLLDYCYTAKSEARAGRF</sequence>
<name>A0A1R3S287_ASPC5</name>
<dbReference type="EMBL" id="KV907493">
    <property type="protein sequence ID" value="OOG00867.1"/>
    <property type="molecule type" value="Genomic_DNA"/>
</dbReference>
<evidence type="ECO:0000313" key="1">
    <source>
        <dbReference type="EMBL" id="OOG00867.1"/>
    </source>
</evidence>
<evidence type="ECO:0000313" key="2">
    <source>
        <dbReference type="Proteomes" id="UP000188318"/>
    </source>
</evidence>
<accession>A0A1R3S287</accession>
<keyword evidence="2" id="KW-1185">Reference proteome</keyword>
<reference evidence="2" key="1">
    <citation type="journal article" date="2017" name="Genome Biol.">
        <title>Comparative genomics reveals high biological diversity and specific adaptations in the industrially and medically important fungal genus Aspergillus.</title>
        <authorList>
            <person name="de Vries R.P."/>
            <person name="Riley R."/>
            <person name="Wiebenga A."/>
            <person name="Aguilar-Osorio G."/>
            <person name="Amillis S."/>
            <person name="Uchima C.A."/>
            <person name="Anderluh G."/>
            <person name="Asadollahi M."/>
            <person name="Askin M."/>
            <person name="Barry K."/>
            <person name="Battaglia E."/>
            <person name="Bayram O."/>
            <person name="Benocci T."/>
            <person name="Braus-Stromeyer S.A."/>
            <person name="Caldana C."/>
            <person name="Canovas D."/>
            <person name="Cerqueira G.C."/>
            <person name="Chen F."/>
            <person name="Chen W."/>
            <person name="Choi C."/>
            <person name="Clum A."/>
            <person name="Dos Santos R.A."/>
            <person name="Damasio A.R."/>
            <person name="Diallinas G."/>
            <person name="Emri T."/>
            <person name="Fekete E."/>
            <person name="Flipphi M."/>
            <person name="Freyberg S."/>
            <person name="Gallo A."/>
            <person name="Gournas C."/>
            <person name="Habgood R."/>
            <person name="Hainaut M."/>
            <person name="Harispe M.L."/>
            <person name="Henrissat B."/>
            <person name="Hilden K.S."/>
            <person name="Hope R."/>
            <person name="Hossain A."/>
            <person name="Karabika E."/>
            <person name="Karaffa L."/>
            <person name="Karanyi Z."/>
            <person name="Krasevec N."/>
            <person name="Kuo A."/>
            <person name="Kusch H."/>
            <person name="LaButti K."/>
            <person name="Lagendijk E.L."/>
            <person name="Lapidus A."/>
            <person name="Levasseur A."/>
            <person name="Lindquist E."/>
            <person name="Lipzen A."/>
            <person name="Logrieco A.F."/>
            <person name="MacCabe A."/>
            <person name="Maekelae M.R."/>
            <person name="Malavazi I."/>
            <person name="Melin P."/>
            <person name="Meyer V."/>
            <person name="Mielnichuk N."/>
            <person name="Miskei M."/>
            <person name="Molnar A.P."/>
            <person name="Mule G."/>
            <person name="Ngan C.Y."/>
            <person name="Orejas M."/>
            <person name="Orosz E."/>
            <person name="Ouedraogo J.P."/>
            <person name="Overkamp K.M."/>
            <person name="Park H.-S."/>
            <person name="Perrone G."/>
            <person name="Piumi F."/>
            <person name="Punt P.J."/>
            <person name="Ram A.F."/>
            <person name="Ramon A."/>
            <person name="Rauscher S."/>
            <person name="Record E."/>
            <person name="Riano-Pachon D.M."/>
            <person name="Robert V."/>
            <person name="Roehrig J."/>
            <person name="Ruller R."/>
            <person name="Salamov A."/>
            <person name="Salih N.S."/>
            <person name="Samson R.A."/>
            <person name="Sandor E."/>
            <person name="Sanguinetti M."/>
            <person name="Schuetze T."/>
            <person name="Sepcic K."/>
            <person name="Shelest E."/>
            <person name="Sherlock G."/>
            <person name="Sophianopoulou V."/>
            <person name="Squina F.M."/>
            <person name="Sun H."/>
            <person name="Susca A."/>
            <person name="Todd R.B."/>
            <person name="Tsang A."/>
            <person name="Unkles S.E."/>
            <person name="van de Wiele N."/>
            <person name="van Rossen-Uffink D."/>
            <person name="Oliveira J.V."/>
            <person name="Vesth T.C."/>
            <person name="Visser J."/>
            <person name="Yu J.-H."/>
            <person name="Zhou M."/>
            <person name="Andersen M.R."/>
            <person name="Archer D.B."/>
            <person name="Baker S.E."/>
            <person name="Benoit I."/>
            <person name="Brakhage A.A."/>
            <person name="Braus G.H."/>
            <person name="Fischer R."/>
            <person name="Frisvad J.C."/>
            <person name="Goldman G.H."/>
            <person name="Houbraken J."/>
            <person name="Oakley B."/>
            <person name="Pocsi I."/>
            <person name="Scazzocchio C."/>
            <person name="Seiboth B."/>
            <person name="vanKuyk P.A."/>
            <person name="Wortman J."/>
            <person name="Dyer P.S."/>
            <person name="Grigoriev I.V."/>
        </authorList>
    </citation>
    <scope>NUCLEOTIDE SEQUENCE [LARGE SCALE GENOMIC DNA]</scope>
    <source>
        <strain evidence="2">ITEM 5010</strain>
    </source>
</reference>
<gene>
    <name evidence="1" type="ORF">ASPCADRAFT_202699</name>
</gene>
<dbReference type="Proteomes" id="UP000188318">
    <property type="component" value="Unassembled WGS sequence"/>
</dbReference>
<organism evidence="1 2">
    <name type="scientific">Aspergillus carbonarius (strain ITEM 5010)</name>
    <dbReference type="NCBI Taxonomy" id="602072"/>
    <lineage>
        <taxon>Eukaryota</taxon>
        <taxon>Fungi</taxon>
        <taxon>Dikarya</taxon>
        <taxon>Ascomycota</taxon>
        <taxon>Pezizomycotina</taxon>
        <taxon>Eurotiomycetes</taxon>
        <taxon>Eurotiomycetidae</taxon>
        <taxon>Eurotiales</taxon>
        <taxon>Aspergillaceae</taxon>
        <taxon>Aspergillus</taxon>
        <taxon>Aspergillus subgen. Circumdati</taxon>
    </lineage>
</organism>
<dbReference type="AlphaFoldDB" id="A0A1R3S287"/>
<dbReference type="OMA" id="IMAYQNQ"/>
<protein>
    <submittedName>
        <fullName evidence="1">Uncharacterized protein</fullName>
    </submittedName>
</protein>
<dbReference type="OrthoDB" id="4482003at2759"/>
<dbReference type="STRING" id="602072.A0A1R3S287"/>
<proteinExistence type="predicted"/>